<keyword evidence="2" id="KW-1185">Reference proteome</keyword>
<name>A0ABM1RWN9_LIMPO</name>
<proteinExistence type="predicted"/>
<reference evidence="3" key="1">
    <citation type="submission" date="2025-08" db="UniProtKB">
        <authorList>
            <consortium name="RefSeq"/>
        </authorList>
    </citation>
    <scope>IDENTIFICATION</scope>
    <source>
        <tissue evidence="3">Muscle</tissue>
    </source>
</reference>
<evidence type="ECO:0000256" key="1">
    <source>
        <dbReference type="SAM" id="SignalP"/>
    </source>
</evidence>
<dbReference type="RefSeq" id="XP_022235794.1">
    <property type="nucleotide sequence ID" value="XM_022380086.1"/>
</dbReference>
<accession>A0ABM1RWN9</accession>
<keyword evidence="1" id="KW-0732">Signal</keyword>
<sequence>MPVVYKALWITVWGILGLALAMSHDVAFAENKADVPDEYPEIDTFDDMNGGYQKHFSEFLGVPNKKYSEISSDSSNLLAGLNNEERMKRFSEFLGGPGKRFSHIYEDPEKRFSEFLGGPGKRFSEFLGGPGKRFSEFLGGPGKRFSEFLGGPGKRFSEFLGGPGKRSIPFPYEIHPQHVHSVTKKLSEFLGGPGK</sequence>
<evidence type="ECO:0000313" key="3">
    <source>
        <dbReference type="RefSeq" id="XP_022235794.1"/>
    </source>
</evidence>
<protein>
    <submittedName>
        <fullName evidence="3">Uncharacterized protein LOC106476154 isoform X2</fullName>
    </submittedName>
</protein>
<feature type="signal peptide" evidence="1">
    <location>
        <begin position="1"/>
        <end position="29"/>
    </location>
</feature>
<evidence type="ECO:0000313" key="2">
    <source>
        <dbReference type="Proteomes" id="UP000694941"/>
    </source>
</evidence>
<dbReference type="GeneID" id="106476154"/>
<dbReference type="Proteomes" id="UP000694941">
    <property type="component" value="Unplaced"/>
</dbReference>
<gene>
    <name evidence="3" type="primary">LOC106476154</name>
</gene>
<organism evidence="2 3">
    <name type="scientific">Limulus polyphemus</name>
    <name type="common">Atlantic horseshoe crab</name>
    <dbReference type="NCBI Taxonomy" id="6850"/>
    <lineage>
        <taxon>Eukaryota</taxon>
        <taxon>Metazoa</taxon>
        <taxon>Ecdysozoa</taxon>
        <taxon>Arthropoda</taxon>
        <taxon>Chelicerata</taxon>
        <taxon>Merostomata</taxon>
        <taxon>Xiphosura</taxon>
        <taxon>Limulidae</taxon>
        <taxon>Limulus</taxon>
    </lineage>
</organism>
<feature type="chain" id="PRO_5047237071" evidence="1">
    <location>
        <begin position="30"/>
        <end position="195"/>
    </location>
</feature>